<dbReference type="Proteomes" id="UP001396334">
    <property type="component" value="Unassembled WGS sequence"/>
</dbReference>
<evidence type="ECO:0000256" key="1">
    <source>
        <dbReference type="ARBA" id="ARBA00022729"/>
    </source>
</evidence>
<feature type="chain" id="PRO_5045948466" description="Pectinesterase inhibitor domain-containing protein" evidence="4">
    <location>
        <begin position="25"/>
        <end position="179"/>
    </location>
</feature>
<sequence>MGLVLPLFHLTFFLLLISFNYVGHRTHVFADEALIQLQCHNAEVPSTCIQCVKSDPRSQSADKVAIAGIVISCISNSAKTISGNLSDLIAPWLEKEVKRRLRKCVKEFSEAKTDLAEAINMLKNKDYDETNSLVVKALHQEVDCRENLSQYNISYPYMEHYMTIYEQLSDAAMRIVDRF</sequence>
<gene>
    <name evidence="6" type="ORF">V6N11_034477</name>
</gene>
<evidence type="ECO:0000313" key="6">
    <source>
        <dbReference type="EMBL" id="KAK8477279.1"/>
    </source>
</evidence>
<dbReference type="SUPFAM" id="SSF101148">
    <property type="entry name" value="Plant invertase/pectin methylesterase inhibitor"/>
    <property type="match status" value="1"/>
</dbReference>
<protein>
    <recommendedName>
        <fullName evidence="5">Pectinesterase inhibitor domain-containing protein</fullName>
    </recommendedName>
</protein>
<evidence type="ECO:0000256" key="3">
    <source>
        <dbReference type="ARBA" id="ARBA00038471"/>
    </source>
</evidence>
<dbReference type="CDD" id="cd15797">
    <property type="entry name" value="PMEI"/>
    <property type="match status" value="1"/>
</dbReference>
<comment type="caution">
    <text evidence="6">The sequence shown here is derived from an EMBL/GenBank/DDBJ whole genome shotgun (WGS) entry which is preliminary data.</text>
</comment>
<dbReference type="InterPro" id="IPR035513">
    <property type="entry name" value="Invertase/methylesterase_inhib"/>
</dbReference>
<evidence type="ECO:0000313" key="7">
    <source>
        <dbReference type="Proteomes" id="UP001396334"/>
    </source>
</evidence>
<dbReference type="Pfam" id="PF04043">
    <property type="entry name" value="PMEI"/>
    <property type="match status" value="1"/>
</dbReference>
<name>A0ABR1ZAX0_9ROSI</name>
<evidence type="ECO:0000256" key="2">
    <source>
        <dbReference type="ARBA" id="ARBA00023157"/>
    </source>
</evidence>
<reference evidence="6 7" key="1">
    <citation type="journal article" date="2024" name="G3 (Bethesda)">
        <title>Genome assembly of Hibiscus sabdariffa L. provides insights into metabolisms of medicinal natural products.</title>
        <authorList>
            <person name="Kim T."/>
        </authorList>
    </citation>
    <scope>NUCLEOTIDE SEQUENCE [LARGE SCALE GENOMIC DNA]</scope>
    <source>
        <strain evidence="6">TK-2024</strain>
        <tissue evidence="6">Old leaves</tissue>
    </source>
</reference>
<accession>A0ABR1ZAX0</accession>
<dbReference type="InterPro" id="IPR034086">
    <property type="entry name" value="PMEI_plant"/>
</dbReference>
<organism evidence="6 7">
    <name type="scientific">Hibiscus sabdariffa</name>
    <name type="common">roselle</name>
    <dbReference type="NCBI Taxonomy" id="183260"/>
    <lineage>
        <taxon>Eukaryota</taxon>
        <taxon>Viridiplantae</taxon>
        <taxon>Streptophyta</taxon>
        <taxon>Embryophyta</taxon>
        <taxon>Tracheophyta</taxon>
        <taxon>Spermatophyta</taxon>
        <taxon>Magnoliopsida</taxon>
        <taxon>eudicotyledons</taxon>
        <taxon>Gunneridae</taxon>
        <taxon>Pentapetalae</taxon>
        <taxon>rosids</taxon>
        <taxon>malvids</taxon>
        <taxon>Malvales</taxon>
        <taxon>Malvaceae</taxon>
        <taxon>Malvoideae</taxon>
        <taxon>Hibiscus</taxon>
    </lineage>
</organism>
<keyword evidence="1 4" id="KW-0732">Signal</keyword>
<keyword evidence="2" id="KW-1015">Disulfide bond</keyword>
<keyword evidence="7" id="KW-1185">Reference proteome</keyword>
<feature type="domain" description="Pectinesterase inhibitor" evidence="5">
    <location>
        <begin position="30"/>
        <end position="174"/>
    </location>
</feature>
<comment type="similarity">
    <text evidence="3">Belongs to the PMEI family.</text>
</comment>
<dbReference type="InterPro" id="IPR006501">
    <property type="entry name" value="Pectinesterase_inhib_dom"/>
</dbReference>
<dbReference type="PANTHER" id="PTHR36710">
    <property type="entry name" value="PECTINESTERASE INHIBITOR-LIKE"/>
    <property type="match status" value="1"/>
</dbReference>
<dbReference type="PANTHER" id="PTHR36710:SF18">
    <property type="entry name" value="PECTINESTERASE INHIBITOR 5-RELATED"/>
    <property type="match status" value="1"/>
</dbReference>
<evidence type="ECO:0000256" key="4">
    <source>
        <dbReference type="SAM" id="SignalP"/>
    </source>
</evidence>
<dbReference type="EMBL" id="JBBPBN010001843">
    <property type="protein sequence ID" value="KAK8477279.1"/>
    <property type="molecule type" value="Genomic_DNA"/>
</dbReference>
<dbReference type="SMART" id="SM00856">
    <property type="entry name" value="PMEI"/>
    <property type="match status" value="1"/>
</dbReference>
<dbReference type="Gene3D" id="1.20.140.40">
    <property type="entry name" value="Invertase/pectin methylesterase inhibitor family protein"/>
    <property type="match status" value="1"/>
</dbReference>
<evidence type="ECO:0000259" key="5">
    <source>
        <dbReference type="SMART" id="SM00856"/>
    </source>
</evidence>
<dbReference type="NCBIfam" id="TIGR01614">
    <property type="entry name" value="PME_inhib"/>
    <property type="match status" value="1"/>
</dbReference>
<proteinExistence type="inferred from homology"/>
<feature type="signal peptide" evidence="4">
    <location>
        <begin position="1"/>
        <end position="24"/>
    </location>
</feature>
<dbReference type="InterPro" id="IPR052421">
    <property type="entry name" value="PCW_Enzyme_Inhibitor"/>
</dbReference>